<dbReference type="PANTHER" id="PTHR12652">
    <property type="entry name" value="PEROXISOMAL BIOGENESIS FACTOR 11"/>
    <property type="match status" value="1"/>
</dbReference>
<gene>
    <name evidence="6" type="ORF">Scep_003204</name>
</gene>
<dbReference type="EMBL" id="JBBNAG010000002">
    <property type="protein sequence ID" value="KAK9156630.1"/>
    <property type="molecule type" value="Genomic_DNA"/>
</dbReference>
<dbReference type="Proteomes" id="UP001419268">
    <property type="component" value="Unassembled WGS sequence"/>
</dbReference>
<dbReference type="InterPro" id="IPR008733">
    <property type="entry name" value="PEX11"/>
</dbReference>
<evidence type="ECO:0008006" key="8">
    <source>
        <dbReference type="Google" id="ProtNLM"/>
    </source>
</evidence>
<keyword evidence="4" id="KW-0472">Membrane</keyword>
<keyword evidence="5" id="KW-0576">Peroxisome</keyword>
<evidence type="ECO:0000256" key="2">
    <source>
        <dbReference type="ARBA" id="ARBA00008194"/>
    </source>
</evidence>
<evidence type="ECO:0000313" key="7">
    <source>
        <dbReference type="Proteomes" id="UP001419268"/>
    </source>
</evidence>
<comment type="similarity">
    <text evidence="2">Belongs to the peroxin-11 family.</text>
</comment>
<keyword evidence="7" id="KW-1185">Reference proteome</keyword>
<dbReference type="Pfam" id="PF05648">
    <property type="entry name" value="PEX11"/>
    <property type="match status" value="1"/>
</dbReference>
<evidence type="ECO:0000313" key="6">
    <source>
        <dbReference type="EMBL" id="KAK9156630.1"/>
    </source>
</evidence>
<evidence type="ECO:0000256" key="1">
    <source>
        <dbReference type="ARBA" id="ARBA00004585"/>
    </source>
</evidence>
<comment type="caution">
    <text evidence="6">The sequence shown here is derived from an EMBL/GenBank/DDBJ whole genome shotgun (WGS) entry which is preliminary data.</text>
</comment>
<dbReference type="GO" id="GO:0042802">
    <property type="term" value="F:identical protein binding"/>
    <property type="evidence" value="ECO:0007669"/>
    <property type="project" value="UniProtKB-ARBA"/>
</dbReference>
<name>A0AAP0KSP3_9MAGN</name>
<evidence type="ECO:0000256" key="4">
    <source>
        <dbReference type="ARBA" id="ARBA00023136"/>
    </source>
</evidence>
<dbReference type="GO" id="GO:0005778">
    <property type="term" value="C:peroxisomal membrane"/>
    <property type="evidence" value="ECO:0007669"/>
    <property type="project" value="UniProtKB-SubCell"/>
</dbReference>
<proteinExistence type="inferred from homology"/>
<evidence type="ECO:0000256" key="5">
    <source>
        <dbReference type="ARBA" id="ARBA00023140"/>
    </source>
</evidence>
<evidence type="ECO:0000256" key="3">
    <source>
        <dbReference type="ARBA" id="ARBA00022593"/>
    </source>
</evidence>
<dbReference type="GO" id="GO:0044375">
    <property type="term" value="P:regulation of peroxisome size"/>
    <property type="evidence" value="ECO:0007669"/>
    <property type="project" value="UniProtKB-ARBA"/>
</dbReference>
<accession>A0AAP0KSP3</accession>
<dbReference type="AlphaFoldDB" id="A0AAP0KSP3"/>
<comment type="subcellular location">
    <subcellularLocation>
        <location evidence="1">Peroxisome membrane</location>
        <topology evidence="1">Multi-pass membrane protein</topology>
    </subcellularLocation>
</comment>
<organism evidence="6 7">
    <name type="scientific">Stephania cephalantha</name>
    <dbReference type="NCBI Taxonomy" id="152367"/>
    <lineage>
        <taxon>Eukaryota</taxon>
        <taxon>Viridiplantae</taxon>
        <taxon>Streptophyta</taxon>
        <taxon>Embryophyta</taxon>
        <taxon>Tracheophyta</taxon>
        <taxon>Spermatophyta</taxon>
        <taxon>Magnoliopsida</taxon>
        <taxon>Ranunculales</taxon>
        <taxon>Menispermaceae</taxon>
        <taxon>Menispermoideae</taxon>
        <taxon>Cissampelideae</taxon>
        <taxon>Stephania</taxon>
    </lineage>
</organism>
<dbReference type="GO" id="GO:0016559">
    <property type="term" value="P:peroxisome fission"/>
    <property type="evidence" value="ECO:0007669"/>
    <property type="project" value="InterPro"/>
</dbReference>
<reference evidence="6 7" key="1">
    <citation type="submission" date="2024-01" db="EMBL/GenBank/DDBJ databases">
        <title>Genome assemblies of Stephania.</title>
        <authorList>
            <person name="Yang L."/>
        </authorList>
    </citation>
    <scope>NUCLEOTIDE SEQUENCE [LARGE SCALE GENOMIC DNA]</scope>
    <source>
        <strain evidence="6">JXDWG</strain>
        <tissue evidence="6">Leaf</tissue>
    </source>
</reference>
<dbReference type="PANTHER" id="PTHR12652:SF10">
    <property type="entry name" value="PEROXISOMAL MEMBRANE PROTEIN 11C-RELATED"/>
    <property type="match status" value="1"/>
</dbReference>
<sequence length="244" mass="26864">MDGNGAYNKMSTLDATRAELALVVLYLNKAEARDKICRAIQYGSKFLSNGEAGTAQNVDKSTSLARKVFRLFKYVNDLHALISPTPQGTPLPIILLGKSKNALLSTFLFLDQIVWLGRTGIYKNKENTELIGRISLFCWMGSSVCTSLVELAELGRLSRSMKKLEKDLKNTDKYQDEAYNDKLKKSNERTLALVKAGMDIVVAVGLLQLAPKKVTPRVTGGFGFVSSLISCYQLLPSSSKSKTN</sequence>
<protein>
    <recommendedName>
        <fullName evidence="8">Peroxisomal membrane protein 11C</fullName>
    </recommendedName>
</protein>
<keyword evidence="3" id="KW-0962">Peroxisome biogenesis</keyword>